<protein>
    <recommendedName>
        <fullName evidence="6">RlpA-like protein double-psi beta-barrel domain-containing protein</fullName>
    </recommendedName>
</protein>
<dbReference type="CDD" id="cd22191">
    <property type="entry name" value="DPBB_RlpA_EXP_N-like"/>
    <property type="match status" value="1"/>
</dbReference>
<name>A0A8H7BPU4_9FUNG</name>
<dbReference type="PANTHER" id="PTHR31836:SF21">
    <property type="entry name" value="EXPANSIN-LIKE PROTEIN 7"/>
    <property type="match status" value="1"/>
</dbReference>
<evidence type="ECO:0008006" key="6">
    <source>
        <dbReference type="Google" id="ProtNLM"/>
    </source>
</evidence>
<feature type="compositionally biased region" description="Low complexity" evidence="2">
    <location>
        <begin position="167"/>
        <end position="180"/>
    </location>
</feature>
<evidence type="ECO:0000256" key="3">
    <source>
        <dbReference type="SAM" id="SignalP"/>
    </source>
</evidence>
<dbReference type="Gene3D" id="2.40.40.10">
    <property type="entry name" value="RlpA-like domain"/>
    <property type="match status" value="1"/>
</dbReference>
<reference evidence="4" key="1">
    <citation type="submission" date="2020-01" db="EMBL/GenBank/DDBJ databases">
        <title>Genome Sequencing of Three Apophysomyces-Like Fungal Strains Confirms a Novel Fungal Genus in the Mucoromycota with divergent Burkholderia-like Endosymbiotic Bacteria.</title>
        <authorList>
            <person name="Stajich J.E."/>
            <person name="Macias A.M."/>
            <person name="Carter-House D."/>
            <person name="Lovett B."/>
            <person name="Kasson L.R."/>
            <person name="Berry K."/>
            <person name="Grigoriev I."/>
            <person name="Chang Y."/>
            <person name="Spatafora J."/>
            <person name="Kasson M.T."/>
        </authorList>
    </citation>
    <scope>NUCLEOTIDE SEQUENCE</scope>
    <source>
        <strain evidence="4">NRRL A-21654</strain>
    </source>
</reference>
<gene>
    <name evidence="4" type="ORF">EC973_006937</name>
</gene>
<dbReference type="EMBL" id="JABAYA010000048">
    <property type="protein sequence ID" value="KAF7727824.1"/>
    <property type="molecule type" value="Genomic_DNA"/>
</dbReference>
<sequence>MHRIVHFALLFATVATAFPAKSLWQTESKDSINCTITVRDASLTSSVSYLSLTGVSLYSNKDCFAPGVKVSPATLFNIYTKNAVNLTDAENKIHQGNYCNLIVPDWLYPVAKGQELDLYLPLTQNTLINCIQKKSGPTPSSTAKTSNAYNTTTATVHSTIKNKPTHKAATTTIKSTSTTTHKSKPTDDQGDGGDDGHGGSAGNWVNGDATYFKSNRGACGWRGNQDSMVAALSLEVYGGKNSKSKYCGRKIEVIDSHGNKITAQVVDFCPECHPTQLDLSKT</sequence>
<dbReference type="SUPFAM" id="SSF50685">
    <property type="entry name" value="Barwin-like endoglucanases"/>
    <property type="match status" value="1"/>
</dbReference>
<proteinExistence type="predicted"/>
<dbReference type="OrthoDB" id="623670at2759"/>
<dbReference type="AlphaFoldDB" id="A0A8H7BPU4"/>
<accession>A0A8H7BPU4</accession>
<evidence type="ECO:0000256" key="2">
    <source>
        <dbReference type="SAM" id="MobiDB-lite"/>
    </source>
</evidence>
<evidence type="ECO:0000256" key="1">
    <source>
        <dbReference type="ARBA" id="ARBA00022729"/>
    </source>
</evidence>
<comment type="caution">
    <text evidence="4">The sequence shown here is derived from an EMBL/GenBank/DDBJ whole genome shotgun (WGS) entry which is preliminary data.</text>
</comment>
<dbReference type="PANTHER" id="PTHR31836">
    <property type="match status" value="1"/>
</dbReference>
<feature type="signal peptide" evidence="3">
    <location>
        <begin position="1"/>
        <end position="17"/>
    </location>
</feature>
<evidence type="ECO:0000313" key="5">
    <source>
        <dbReference type="Proteomes" id="UP000605846"/>
    </source>
</evidence>
<dbReference type="InterPro" id="IPR036908">
    <property type="entry name" value="RlpA-like_sf"/>
</dbReference>
<dbReference type="Proteomes" id="UP000605846">
    <property type="component" value="Unassembled WGS sequence"/>
</dbReference>
<keyword evidence="5" id="KW-1185">Reference proteome</keyword>
<keyword evidence="1 3" id="KW-0732">Signal</keyword>
<organism evidence="4 5">
    <name type="scientific">Apophysomyces ossiformis</name>
    <dbReference type="NCBI Taxonomy" id="679940"/>
    <lineage>
        <taxon>Eukaryota</taxon>
        <taxon>Fungi</taxon>
        <taxon>Fungi incertae sedis</taxon>
        <taxon>Mucoromycota</taxon>
        <taxon>Mucoromycotina</taxon>
        <taxon>Mucoromycetes</taxon>
        <taxon>Mucorales</taxon>
        <taxon>Mucorineae</taxon>
        <taxon>Mucoraceae</taxon>
        <taxon>Apophysomyces</taxon>
    </lineage>
</organism>
<feature type="chain" id="PRO_5034152128" description="RlpA-like protein double-psi beta-barrel domain-containing protein" evidence="3">
    <location>
        <begin position="18"/>
        <end position="282"/>
    </location>
</feature>
<dbReference type="InterPro" id="IPR051477">
    <property type="entry name" value="Expansin_CellWall"/>
</dbReference>
<evidence type="ECO:0000313" key="4">
    <source>
        <dbReference type="EMBL" id="KAF7727824.1"/>
    </source>
</evidence>
<feature type="region of interest" description="Disordered" evidence="2">
    <location>
        <begin position="156"/>
        <end position="202"/>
    </location>
</feature>